<dbReference type="GO" id="GO:0031177">
    <property type="term" value="F:phosphopantetheine binding"/>
    <property type="evidence" value="ECO:0007669"/>
    <property type="project" value="TreeGrafter"/>
</dbReference>
<dbReference type="InterPro" id="IPR036736">
    <property type="entry name" value="ACP-like_sf"/>
</dbReference>
<organism evidence="4">
    <name type="scientific">Aphanomyces invadans</name>
    <dbReference type="NCBI Taxonomy" id="157072"/>
    <lineage>
        <taxon>Eukaryota</taxon>
        <taxon>Sar</taxon>
        <taxon>Stramenopiles</taxon>
        <taxon>Oomycota</taxon>
        <taxon>Saprolegniomycetes</taxon>
        <taxon>Saprolegniales</taxon>
        <taxon>Verrucalvaceae</taxon>
        <taxon>Aphanomyces</taxon>
    </lineage>
</organism>
<evidence type="ECO:0000313" key="4">
    <source>
        <dbReference type="EMBL" id="ETV91418.1"/>
    </source>
</evidence>
<dbReference type="InterPro" id="IPR042099">
    <property type="entry name" value="ANL_N_sf"/>
</dbReference>
<dbReference type="Pfam" id="PF00550">
    <property type="entry name" value="PP-binding"/>
    <property type="match status" value="1"/>
</dbReference>
<dbReference type="eggNOG" id="KOG1178">
    <property type="taxonomic scope" value="Eukaryota"/>
</dbReference>
<dbReference type="InterPro" id="IPR001242">
    <property type="entry name" value="Condensation_dom"/>
</dbReference>
<dbReference type="InterPro" id="IPR010071">
    <property type="entry name" value="AA_adenyl_dom"/>
</dbReference>
<dbReference type="Gene3D" id="1.10.1200.10">
    <property type="entry name" value="ACP-like"/>
    <property type="match status" value="1"/>
</dbReference>
<dbReference type="GO" id="GO:0003824">
    <property type="term" value="F:catalytic activity"/>
    <property type="evidence" value="ECO:0007669"/>
    <property type="project" value="InterPro"/>
</dbReference>
<dbReference type="Pfam" id="PF00668">
    <property type="entry name" value="Condensation"/>
    <property type="match status" value="1"/>
</dbReference>
<dbReference type="PANTHER" id="PTHR45527">
    <property type="entry name" value="NONRIBOSOMAL PEPTIDE SYNTHETASE"/>
    <property type="match status" value="1"/>
</dbReference>
<evidence type="ECO:0000259" key="3">
    <source>
        <dbReference type="PROSITE" id="PS50075"/>
    </source>
</evidence>
<sequence>MGPLISTVPCRVRFDDASTLSSQLKCVLTDRVATMEHSHASLTDVKRWSGIEGDLFDTLLVYQSVEDSHASVAIDDFVEMSSVSDGKGSTEFSVEMVVEPSEFVLTVTAFFNNSRISRWQTSSILLEFEHSLCQAVDALSCDCSSEVLWCLRPFEVEIIEDSSSGSVVPLPFELLHHEFEQRATRHPDYRAIEFEDKALSYGELNAQANALAWDLAALGVCVGSCVAVIMERCLEFPVGLLAVLKVGGTMLPLDADFPPSRLLYMLRDSNACAVVTTETCRNRIEILKTGLPVVFLPPTKVLMAGQVFQPKKEHLATRHNEAYIVYTSGSTGQPKGVPVLHVGAVNVVQGASATAIGYVEGARVYQFLAIGFDGFQFDLWKTLSHGATLVLRSPNGFDAMKTVDVMLCTPTALGQLGDPTQYPNLKVVCVGGESCPLPLVKVWSRHVKLLNLYGPSECAIVTHFGQLHPDKPVTIGKPIDNVSCYILDAKLRRVPVGVAGEMYLGGMCVSRGYINLPAQSKHAFIQDPISGNGLMYRTGDVGRLLLNGDFEILGRRDSQVKLKGYRVELDEVAEAIMRFDEVSMATAVVKDKTHLVAYFAPATVDLSALKDFVAGYLPDYMIPATWVGLDTLPMNCNGKIDKKALQGMDIAVEIDALVSDLEVQLAAVWASVLGISMQVIGRDTSFFALGGDSLSAVKTVSACRKLGFNLTVAQLVKAKTVSRTASLMARNVAAQYPSAALPRHVVTSDIIAQLGFHDATVYPVTPLQAVMLQETVENREAYLLQMVLAMPQDMDDQALFDAVKRVVQHNEILRTSFVAVDSTFYQVIRSTVDDLSFMSVGHTTLEVFLRADRRVGCTPGDRNFVRFAIVRDDACQRHAVLSIHHALYDGWSLSMVTSDILNAYATNSVAMRPQFRAVVNYIEATKQECRAFWTSYLRGAPLSLQTTWPSDLDTPVEHSNTGVATSRSLRLSATELTETATGAGIALSTLLQFAWATTLQNYTKRAYVTFALTLANRSIPVQNVDRMMGPLINDVPCRVEFTNPDDSLQTSLDKFQSEHSALLSHAFASLDEIKAWSGVEATLCDSLFMFQNFAPEPSDNKLEFHPIVADHGTSNIGGAVHTYAFTLVVEPTATGALEVHGTFDPTKLTATQTHIVLRDLDDTLSRFHAVLRTNRRH</sequence>
<dbReference type="RefSeq" id="XP_008879870.1">
    <property type="nucleotide sequence ID" value="XM_008881648.1"/>
</dbReference>
<dbReference type="EMBL" id="KI914010">
    <property type="protein sequence ID" value="ETV91418.1"/>
    <property type="molecule type" value="Genomic_DNA"/>
</dbReference>
<dbReference type="GeneID" id="20091017"/>
<dbReference type="InterPro" id="IPR045851">
    <property type="entry name" value="AMP-bd_C_sf"/>
</dbReference>
<dbReference type="InterPro" id="IPR020845">
    <property type="entry name" value="AMP-binding_CS"/>
</dbReference>
<dbReference type="Pfam" id="PF00501">
    <property type="entry name" value="AMP-binding"/>
    <property type="match status" value="1"/>
</dbReference>
<dbReference type="STRING" id="157072.A0A024TBM4"/>
<dbReference type="SUPFAM" id="SSF47336">
    <property type="entry name" value="ACP-like"/>
    <property type="match status" value="1"/>
</dbReference>
<dbReference type="SUPFAM" id="SSF52777">
    <property type="entry name" value="CoA-dependent acyltransferases"/>
    <property type="match status" value="3"/>
</dbReference>
<protein>
    <recommendedName>
        <fullName evidence="3">Carrier domain-containing protein</fullName>
    </recommendedName>
</protein>
<evidence type="ECO:0000256" key="1">
    <source>
        <dbReference type="ARBA" id="ARBA00022450"/>
    </source>
</evidence>
<dbReference type="Gene3D" id="3.30.559.10">
    <property type="entry name" value="Chloramphenicol acetyltransferase-like domain"/>
    <property type="match status" value="1"/>
</dbReference>
<dbReference type="GO" id="GO:0044550">
    <property type="term" value="P:secondary metabolite biosynthetic process"/>
    <property type="evidence" value="ECO:0007669"/>
    <property type="project" value="TreeGrafter"/>
</dbReference>
<dbReference type="Gene3D" id="3.40.50.12780">
    <property type="entry name" value="N-terminal domain of ligase-like"/>
    <property type="match status" value="1"/>
</dbReference>
<keyword evidence="2" id="KW-0597">Phosphoprotein</keyword>
<dbReference type="SUPFAM" id="SSF56801">
    <property type="entry name" value="Acetyl-CoA synthetase-like"/>
    <property type="match status" value="1"/>
</dbReference>
<dbReference type="InterPro" id="IPR023213">
    <property type="entry name" value="CAT-like_dom_sf"/>
</dbReference>
<proteinExistence type="predicted"/>
<dbReference type="PANTHER" id="PTHR45527:SF1">
    <property type="entry name" value="FATTY ACID SYNTHASE"/>
    <property type="match status" value="1"/>
</dbReference>
<name>A0A024TBM4_9STRA</name>
<dbReference type="GO" id="GO:0005737">
    <property type="term" value="C:cytoplasm"/>
    <property type="evidence" value="ECO:0007669"/>
    <property type="project" value="TreeGrafter"/>
</dbReference>
<accession>A0A024TBM4</accession>
<dbReference type="Gene3D" id="3.30.300.30">
    <property type="match status" value="1"/>
</dbReference>
<dbReference type="PROSITE" id="PS50075">
    <property type="entry name" value="CARRIER"/>
    <property type="match status" value="1"/>
</dbReference>
<dbReference type="OrthoDB" id="75981at2759"/>
<dbReference type="VEuPathDB" id="FungiDB:H310_13967"/>
<dbReference type="CDD" id="cd05930">
    <property type="entry name" value="A_NRPS"/>
    <property type="match status" value="1"/>
</dbReference>
<evidence type="ECO:0000256" key="2">
    <source>
        <dbReference type="ARBA" id="ARBA00022553"/>
    </source>
</evidence>
<dbReference type="GO" id="GO:0043041">
    <property type="term" value="P:amino acid activation for nonribosomal peptide biosynthetic process"/>
    <property type="evidence" value="ECO:0007669"/>
    <property type="project" value="TreeGrafter"/>
</dbReference>
<dbReference type="FunFam" id="3.40.50.980:FF:000001">
    <property type="entry name" value="Non-ribosomal peptide synthetase"/>
    <property type="match status" value="1"/>
</dbReference>
<gene>
    <name evidence="4" type="ORF">H310_13967</name>
</gene>
<feature type="domain" description="Carrier" evidence="3">
    <location>
        <begin position="656"/>
        <end position="732"/>
    </location>
</feature>
<dbReference type="InterPro" id="IPR000873">
    <property type="entry name" value="AMP-dep_synth/lig_dom"/>
</dbReference>
<dbReference type="PROSITE" id="PS00455">
    <property type="entry name" value="AMP_BINDING"/>
    <property type="match status" value="1"/>
</dbReference>
<dbReference type="NCBIfam" id="TIGR01733">
    <property type="entry name" value="AA-adenyl-dom"/>
    <property type="match status" value="1"/>
</dbReference>
<dbReference type="AlphaFoldDB" id="A0A024TBM4"/>
<dbReference type="InterPro" id="IPR009081">
    <property type="entry name" value="PP-bd_ACP"/>
</dbReference>
<keyword evidence="1" id="KW-0596">Phosphopantetheine</keyword>
<reference evidence="4" key="1">
    <citation type="submission" date="2013-12" db="EMBL/GenBank/DDBJ databases">
        <title>The Genome Sequence of Aphanomyces invadans NJM9701.</title>
        <authorList>
            <consortium name="The Broad Institute Genomics Platform"/>
            <person name="Russ C."/>
            <person name="Tyler B."/>
            <person name="van West P."/>
            <person name="Dieguez-Uribeondo J."/>
            <person name="Young S.K."/>
            <person name="Zeng Q."/>
            <person name="Gargeya S."/>
            <person name="Fitzgerald M."/>
            <person name="Abouelleil A."/>
            <person name="Alvarado L."/>
            <person name="Chapman S.B."/>
            <person name="Gainer-Dewar J."/>
            <person name="Goldberg J."/>
            <person name="Griggs A."/>
            <person name="Gujja S."/>
            <person name="Hansen M."/>
            <person name="Howarth C."/>
            <person name="Imamovic A."/>
            <person name="Ireland A."/>
            <person name="Larimer J."/>
            <person name="McCowan C."/>
            <person name="Murphy C."/>
            <person name="Pearson M."/>
            <person name="Poon T.W."/>
            <person name="Priest M."/>
            <person name="Roberts A."/>
            <person name="Saif S."/>
            <person name="Shea T."/>
            <person name="Sykes S."/>
            <person name="Wortman J."/>
            <person name="Nusbaum C."/>
            <person name="Birren B."/>
        </authorList>
    </citation>
    <scope>NUCLEOTIDE SEQUENCE [LARGE SCALE GENOMIC DNA]</scope>
    <source>
        <strain evidence="4">NJM9701</strain>
    </source>
</reference>
<dbReference type="Gene3D" id="3.30.559.30">
    <property type="entry name" value="Nonribosomal peptide synthetase, condensation domain"/>
    <property type="match status" value="2"/>
</dbReference>